<evidence type="ECO:0000256" key="4">
    <source>
        <dbReference type="ARBA" id="ARBA00023136"/>
    </source>
</evidence>
<proteinExistence type="predicted"/>
<keyword evidence="4 5" id="KW-0472">Membrane</keyword>
<dbReference type="GO" id="GO:0016020">
    <property type="term" value="C:membrane"/>
    <property type="evidence" value="ECO:0007669"/>
    <property type="project" value="UniProtKB-SubCell"/>
</dbReference>
<dbReference type="EMBL" id="CP032134">
    <property type="protein sequence ID" value="AXY58029.1"/>
    <property type="molecule type" value="Genomic_DNA"/>
</dbReference>
<dbReference type="Pfam" id="PF04932">
    <property type="entry name" value="Wzy_C"/>
    <property type="match status" value="1"/>
</dbReference>
<evidence type="ECO:0000256" key="3">
    <source>
        <dbReference type="ARBA" id="ARBA00022989"/>
    </source>
</evidence>
<evidence type="ECO:0000256" key="2">
    <source>
        <dbReference type="ARBA" id="ARBA00022692"/>
    </source>
</evidence>
<evidence type="ECO:0000259" key="6">
    <source>
        <dbReference type="Pfam" id="PF04932"/>
    </source>
</evidence>
<evidence type="ECO:0000256" key="5">
    <source>
        <dbReference type="SAM" id="Phobius"/>
    </source>
</evidence>
<protein>
    <submittedName>
        <fullName evidence="9">Polymerase</fullName>
    </submittedName>
</protein>
<accession>A0A3B7M6H7</accession>
<feature type="transmembrane region" description="Helical" evidence="5">
    <location>
        <begin position="28"/>
        <end position="47"/>
    </location>
</feature>
<dbReference type="Pfam" id="PF11846">
    <property type="entry name" value="Wzy_C_2"/>
    <property type="match status" value="1"/>
</dbReference>
<dbReference type="RefSeq" id="WP_087512156.1">
    <property type="nucleotide sequence ID" value="NZ_CP032134.1"/>
</dbReference>
<feature type="transmembrane region" description="Helical" evidence="5">
    <location>
        <begin position="84"/>
        <end position="104"/>
    </location>
</feature>
<feature type="transmembrane region" description="Helical" evidence="5">
    <location>
        <begin position="116"/>
        <end position="138"/>
    </location>
</feature>
<dbReference type="AlphaFoldDB" id="A0A3B7M6H7"/>
<sequence>MKFLLLLLASVCISLAWLLPVHYRPWVTYTGELYAFLAVFALAAVYLKDRISIPRISTPLLLISLIPLIQWGVGQIFFFDKALLSFLFVFAFWLCTVLGYNLTLSKTDREQIFSGLCGVFILCGTLTGLIAISQWLTIDAYIPGMVDMKNAVRPYANFAQPNNMASFLVMSLLAGLYLYEKQKLETWMIAACTLIMLFAVALSQSRTSWVACICVLIYAAWQQYKGYITLKWYYSLSWLALFIVFTLSIPVLTQAIAQFSDVNIAQTKGVVARAAVDMSRLAIWDQMLHAIQNKPWFGYGWHQTSVAYMQISDSFPGPLWIRSAHNIVIDLLLWNGLLLGVPILLYFIWWGIQLSRQVNSVESVIGLLMIGALMVHGLLEFPLMYAYFLLPMGFILGIVQSQNTECSQFSLSPRFMQITFVIGLILLVLIYRDYKTLVPKLNQSIRYDGQPAKLTNQDEIYILQEFDRRIDWIRMNPYTQVSREQLDELKGMVENYPTKYDVIKYAKLLAYNGYPEEAKHQLWLLKQMKKVDVKYEQLLPASSVKQAD</sequence>
<dbReference type="InterPro" id="IPR021797">
    <property type="entry name" value="Wzy_C_2"/>
</dbReference>
<evidence type="ECO:0000259" key="7">
    <source>
        <dbReference type="Pfam" id="PF11846"/>
    </source>
</evidence>
<feature type="domain" description="Virulence factor membrane-bound polymerase C-terminal" evidence="7">
    <location>
        <begin position="366"/>
        <end position="522"/>
    </location>
</feature>
<feature type="transmembrane region" description="Helical" evidence="5">
    <location>
        <begin position="332"/>
        <end position="352"/>
    </location>
</feature>
<feature type="transmembrane region" description="Helical" evidence="5">
    <location>
        <begin position="236"/>
        <end position="257"/>
    </location>
</feature>
<feature type="transmembrane region" description="Helical" evidence="5">
    <location>
        <begin position="208"/>
        <end position="224"/>
    </location>
</feature>
<dbReference type="PANTHER" id="PTHR37422">
    <property type="entry name" value="TEICHURONIC ACID BIOSYNTHESIS PROTEIN TUAE"/>
    <property type="match status" value="1"/>
</dbReference>
<feature type="transmembrane region" description="Helical" evidence="5">
    <location>
        <begin position="59"/>
        <end position="78"/>
    </location>
</feature>
<dbReference type="KEGG" id="achi:CDG60_16575"/>
<evidence type="ECO:0000313" key="9">
    <source>
        <dbReference type="EMBL" id="AXY58029.1"/>
    </source>
</evidence>
<feature type="domain" description="O-antigen ligase-related" evidence="6">
    <location>
        <begin position="192"/>
        <end position="341"/>
    </location>
</feature>
<comment type="subcellular location">
    <subcellularLocation>
        <location evidence="1">Membrane</location>
        <topology evidence="1">Multi-pass membrane protein</topology>
    </subcellularLocation>
</comment>
<keyword evidence="2 5" id="KW-0812">Transmembrane</keyword>
<evidence type="ECO:0000313" key="10">
    <source>
        <dbReference type="Proteomes" id="UP000263753"/>
    </source>
</evidence>
<organism evidence="9 10">
    <name type="scientific">Acinetobacter chinensis</name>
    <dbReference type="NCBI Taxonomy" id="2004650"/>
    <lineage>
        <taxon>Bacteria</taxon>
        <taxon>Pseudomonadati</taxon>
        <taxon>Pseudomonadota</taxon>
        <taxon>Gammaproteobacteria</taxon>
        <taxon>Moraxellales</taxon>
        <taxon>Moraxellaceae</taxon>
        <taxon>Acinetobacter</taxon>
    </lineage>
</organism>
<dbReference type="PANTHER" id="PTHR37422:SF13">
    <property type="entry name" value="LIPOPOLYSACCHARIDE BIOSYNTHESIS PROTEIN PA4999-RELATED"/>
    <property type="match status" value="1"/>
</dbReference>
<evidence type="ECO:0000256" key="1">
    <source>
        <dbReference type="ARBA" id="ARBA00004141"/>
    </source>
</evidence>
<evidence type="ECO:0000259" key="8">
    <source>
        <dbReference type="Pfam" id="PF15864"/>
    </source>
</evidence>
<dbReference type="InterPro" id="IPR007016">
    <property type="entry name" value="O-antigen_ligase-rel_domated"/>
</dbReference>
<gene>
    <name evidence="9" type="ORF">CDG60_16575</name>
</gene>
<feature type="transmembrane region" description="Helical" evidence="5">
    <location>
        <begin position="364"/>
        <end position="388"/>
    </location>
</feature>
<dbReference type="InterPro" id="IPR051533">
    <property type="entry name" value="WaaL-like"/>
</dbReference>
<dbReference type="Pfam" id="PF15864">
    <property type="entry name" value="PglL_A"/>
    <property type="match status" value="1"/>
</dbReference>
<dbReference type="InterPro" id="IPR031726">
    <property type="entry name" value="PglL_A"/>
</dbReference>
<name>A0A3B7M6H7_9GAMM</name>
<feature type="transmembrane region" description="Helical" evidence="5">
    <location>
        <begin position="415"/>
        <end position="431"/>
    </location>
</feature>
<keyword evidence="3 5" id="KW-1133">Transmembrane helix</keyword>
<dbReference type="Proteomes" id="UP000263753">
    <property type="component" value="Chromosome"/>
</dbReference>
<feature type="transmembrane region" description="Helical" evidence="5">
    <location>
        <begin position="186"/>
        <end position="202"/>
    </location>
</feature>
<feature type="domain" description="Protein glycosylation ligase" evidence="8">
    <location>
        <begin position="154"/>
        <end position="178"/>
    </location>
</feature>
<reference evidence="10" key="1">
    <citation type="submission" date="2018-09" db="EMBL/GenBank/DDBJ databases">
        <title>The complete genome of Acinetobacter sp. strain WCHAc010005.</title>
        <authorList>
            <person name="Hu Y."/>
            <person name="Long H."/>
            <person name="Feng Y."/>
            <person name="Zong Z."/>
        </authorList>
    </citation>
    <scope>NUCLEOTIDE SEQUENCE [LARGE SCALE GENOMIC DNA]</scope>
    <source>
        <strain evidence="10">WCHAc010005</strain>
    </source>
</reference>
<feature type="transmembrane region" description="Helical" evidence="5">
    <location>
        <begin position="158"/>
        <end position="179"/>
    </location>
</feature>